<evidence type="ECO:0000256" key="3">
    <source>
        <dbReference type="ARBA" id="ARBA00022692"/>
    </source>
</evidence>
<dbReference type="Pfam" id="PF12698">
    <property type="entry name" value="ABC2_membrane_3"/>
    <property type="match status" value="1"/>
</dbReference>
<evidence type="ECO:0000256" key="2">
    <source>
        <dbReference type="ARBA" id="ARBA00022475"/>
    </source>
</evidence>
<dbReference type="PANTHER" id="PTHR30294">
    <property type="entry name" value="MEMBRANE COMPONENT OF ABC TRANSPORTER YHHJ-RELATED"/>
    <property type="match status" value="1"/>
</dbReference>
<feature type="transmembrane region" description="Helical" evidence="6">
    <location>
        <begin position="305"/>
        <end position="322"/>
    </location>
</feature>
<dbReference type="PANTHER" id="PTHR30294:SF29">
    <property type="entry name" value="MULTIDRUG ABC TRANSPORTER PERMEASE YBHS-RELATED"/>
    <property type="match status" value="1"/>
</dbReference>
<dbReference type="RefSeq" id="WP_188677095.1">
    <property type="nucleotide sequence ID" value="NZ_BMJH01000004.1"/>
</dbReference>
<evidence type="ECO:0000259" key="7">
    <source>
        <dbReference type="Pfam" id="PF12698"/>
    </source>
</evidence>
<dbReference type="GO" id="GO:0005886">
    <property type="term" value="C:plasma membrane"/>
    <property type="evidence" value="ECO:0007669"/>
    <property type="project" value="UniProtKB-SubCell"/>
</dbReference>
<dbReference type="InterPro" id="IPR013525">
    <property type="entry name" value="ABC2_TM"/>
</dbReference>
<evidence type="ECO:0000256" key="6">
    <source>
        <dbReference type="SAM" id="Phobius"/>
    </source>
</evidence>
<name>A0A916XIZ5_9ACTN</name>
<dbReference type="AlphaFoldDB" id="A0A916XIZ5"/>
<accession>A0A916XIZ5</accession>
<keyword evidence="3 6" id="KW-0812">Transmembrane</keyword>
<reference evidence="8" key="1">
    <citation type="journal article" date="2014" name="Int. J. Syst. Evol. Microbiol.">
        <title>Complete genome sequence of Corynebacterium casei LMG S-19264T (=DSM 44701T), isolated from a smear-ripened cheese.</title>
        <authorList>
            <consortium name="US DOE Joint Genome Institute (JGI-PGF)"/>
            <person name="Walter F."/>
            <person name="Albersmeier A."/>
            <person name="Kalinowski J."/>
            <person name="Ruckert C."/>
        </authorList>
    </citation>
    <scope>NUCLEOTIDE SEQUENCE</scope>
    <source>
        <strain evidence="8">CGMCC 1.15478</strain>
    </source>
</reference>
<dbReference type="Proteomes" id="UP000641514">
    <property type="component" value="Unassembled WGS sequence"/>
</dbReference>
<protein>
    <submittedName>
        <fullName evidence="8">ABC transporter permease</fullName>
    </submittedName>
</protein>
<keyword evidence="2" id="KW-1003">Cell membrane</keyword>
<proteinExistence type="predicted"/>
<comment type="caution">
    <text evidence="8">The sequence shown here is derived from an EMBL/GenBank/DDBJ whole genome shotgun (WGS) entry which is preliminary data.</text>
</comment>
<comment type="subcellular location">
    <subcellularLocation>
        <location evidence="1">Cell membrane</location>
        <topology evidence="1">Multi-pass membrane protein</topology>
    </subcellularLocation>
</comment>
<feature type="transmembrane region" description="Helical" evidence="6">
    <location>
        <begin position="180"/>
        <end position="205"/>
    </location>
</feature>
<evidence type="ECO:0000313" key="8">
    <source>
        <dbReference type="EMBL" id="GGC75008.1"/>
    </source>
</evidence>
<dbReference type="GO" id="GO:0140359">
    <property type="term" value="F:ABC-type transporter activity"/>
    <property type="evidence" value="ECO:0007669"/>
    <property type="project" value="InterPro"/>
</dbReference>
<keyword evidence="4 6" id="KW-1133">Transmembrane helix</keyword>
<dbReference type="InterPro" id="IPR051449">
    <property type="entry name" value="ABC-2_transporter_component"/>
</dbReference>
<evidence type="ECO:0000313" key="9">
    <source>
        <dbReference type="Proteomes" id="UP000641514"/>
    </source>
</evidence>
<dbReference type="EMBL" id="BMJH01000004">
    <property type="protein sequence ID" value="GGC75008.1"/>
    <property type="molecule type" value="Genomic_DNA"/>
</dbReference>
<feature type="domain" description="ABC-2 type transporter transmembrane" evidence="7">
    <location>
        <begin position="33"/>
        <end position="376"/>
    </location>
</feature>
<organism evidence="8 9">
    <name type="scientific">Hoyosella rhizosphaerae</name>
    <dbReference type="NCBI Taxonomy" id="1755582"/>
    <lineage>
        <taxon>Bacteria</taxon>
        <taxon>Bacillati</taxon>
        <taxon>Actinomycetota</taxon>
        <taxon>Actinomycetes</taxon>
        <taxon>Mycobacteriales</taxon>
        <taxon>Hoyosellaceae</taxon>
        <taxon>Hoyosella</taxon>
    </lineage>
</organism>
<feature type="transmembrane region" description="Helical" evidence="6">
    <location>
        <begin position="328"/>
        <end position="345"/>
    </location>
</feature>
<evidence type="ECO:0000256" key="4">
    <source>
        <dbReference type="ARBA" id="ARBA00022989"/>
    </source>
</evidence>
<sequence>MSAPQTTRRIITLVALREFRAQVRTKTFVIGNIITLALIIGGMLLFAAFRGDGEPDPIPVGVTSEASAETSVLNTTATTLGMILDLHEVNGPAEARALVDDGTVDASVLGREGTSIQVYSDSELSTELAILFESAANTLALQQTLNDQGIDPATFAEDTAAGIQVDVANPADPETGQRTIIAIAVIYLIFGLVFGSGMYVAMGVVEEKSSRVVEILLSTIKPLQLLWGKVIGIGAAGLVQVVTYAVVALVTARATGLLEVSAGEALTFLSLVFWAILGYLFFALLYAAAGSLVSRQEEVQSVQMPIMMFMFACIGASVATFSNPTGTFATLAAWIPPLSAFAMPIRIAIGEATVVEMVGAATLMIIACAIISIVAARIYTNSVLRVGARVSWKEAFTK</sequence>
<gene>
    <name evidence="8" type="ORF">GCM10011410_30390</name>
</gene>
<reference evidence="8" key="2">
    <citation type="submission" date="2020-09" db="EMBL/GenBank/DDBJ databases">
        <authorList>
            <person name="Sun Q."/>
            <person name="Zhou Y."/>
        </authorList>
    </citation>
    <scope>NUCLEOTIDE SEQUENCE</scope>
    <source>
        <strain evidence="8">CGMCC 1.15478</strain>
    </source>
</reference>
<feature type="transmembrane region" description="Helical" evidence="6">
    <location>
        <begin position="226"/>
        <end position="251"/>
    </location>
</feature>
<keyword evidence="5 6" id="KW-0472">Membrane</keyword>
<feature type="transmembrane region" description="Helical" evidence="6">
    <location>
        <begin position="27"/>
        <end position="49"/>
    </location>
</feature>
<feature type="transmembrane region" description="Helical" evidence="6">
    <location>
        <begin position="357"/>
        <end position="379"/>
    </location>
</feature>
<keyword evidence="9" id="KW-1185">Reference proteome</keyword>
<feature type="transmembrane region" description="Helical" evidence="6">
    <location>
        <begin position="271"/>
        <end position="293"/>
    </location>
</feature>
<evidence type="ECO:0000256" key="5">
    <source>
        <dbReference type="ARBA" id="ARBA00023136"/>
    </source>
</evidence>
<evidence type="ECO:0000256" key="1">
    <source>
        <dbReference type="ARBA" id="ARBA00004651"/>
    </source>
</evidence>